<proteinExistence type="predicted"/>
<gene>
    <name evidence="2" type="ORF">COU14_03610</name>
</gene>
<organism evidence="2 3">
    <name type="scientific">Candidatus Kaiserbacteria bacterium CG10_big_fil_rev_8_21_14_0_10_44_10</name>
    <dbReference type="NCBI Taxonomy" id="1974606"/>
    <lineage>
        <taxon>Bacteria</taxon>
        <taxon>Candidatus Kaiseribacteriota</taxon>
    </lineage>
</organism>
<dbReference type="Pfam" id="PF07963">
    <property type="entry name" value="N_methyl"/>
    <property type="match status" value="1"/>
</dbReference>
<dbReference type="InterPro" id="IPR012902">
    <property type="entry name" value="N_methyl_site"/>
</dbReference>
<accession>A0A2H0UGR7</accession>
<dbReference type="PROSITE" id="PS00409">
    <property type="entry name" value="PROKAR_NTER_METHYL"/>
    <property type="match status" value="1"/>
</dbReference>
<dbReference type="AlphaFoldDB" id="A0A2H0UGR7"/>
<evidence type="ECO:0000313" key="3">
    <source>
        <dbReference type="Proteomes" id="UP000229612"/>
    </source>
</evidence>
<name>A0A2H0UGR7_9BACT</name>
<sequence>MPTFSLLLKLYSLVSNLQKKVKRFFVFRHEVSLEPVSQKGFSLLEVLITAAIIGLITGIVTFATGPLIT</sequence>
<keyword evidence="1" id="KW-1133">Transmembrane helix</keyword>
<evidence type="ECO:0000256" key="1">
    <source>
        <dbReference type="SAM" id="Phobius"/>
    </source>
</evidence>
<reference evidence="3" key="1">
    <citation type="submission" date="2017-09" db="EMBL/GenBank/DDBJ databases">
        <title>Depth-based differentiation of microbial function through sediment-hosted aquifers and enrichment of novel symbionts in the deep terrestrial subsurface.</title>
        <authorList>
            <person name="Probst A.J."/>
            <person name="Ladd B."/>
            <person name="Jarett J.K."/>
            <person name="Geller-Mcgrath D.E."/>
            <person name="Sieber C.M.K."/>
            <person name="Emerson J.B."/>
            <person name="Anantharaman K."/>
            <person name="Thomas B.C."/>
            <person name="Malmstrom R."/>
            <person name="Stieglmeier M."/>
            <person name="Klingl A."/>
            <person name="Woyke T."/>
            <person name="Ryan C.M."/>
            <person name="Banfield J.F."/>
        </authorList>
    </citation>
    <scope>NUCLEOTIDE SEQUENCE [LARGE SCALE GENOMIC DNA]</scope>
</reference>
<evidence type="ECO:0000313" key="2">
    <source>
        <dbReference type="EMBL" id="PIR85581.1"/>
    </source>
</evidence>
<dbReference type="NCBIfam" id="TIGR02532">
    <property type="entry name" value="IV_pilin_GFxxxE"/>
    <property type="match status" value="1"/>
</dbReference>
<protein>
    <submittedName>
        <fullName evidence="2">Uncharacterized protein</fullName>
    </submittedName>
</protein>
<dbReference type="EMBL" id="PFBG01000040">
    <property type="protein sequence ID" value="PIR85581.1"/>
    <property type="molecule type" value="Genomic_DNA"/>
</dbReference>
<feature type="transmembrane region" description="Helical" evidence="1">
    <location>
        <begin position="43"/>
        <end position="68"/>
    </location>
</feature>
<comment type="caution">
    <text evidence="2">The sequence shown here is derived from an EMBL/GenBank/DDBJ whole genome shotgun (WGS) entry which is preliminary data.</text>
</comment>
<dbReference type="Proteomes" id="UP000229612">
    <property type="component" value="Unassembled WGS sequence"/>
</dbReference>
<keyword evidence="1" id="KW-0812">Transmembrane</keyword>
<keyword evidence="1" id="KW-0472">Membrane</keyword>